<evidence type="ECO:0000256" key="1">
    <source>
        <dbReference type="ARBA" id="ARBA00004141"/>
    </source>
</evidence>
<evidence type="ECO:0000256" key="7">
    <source>
        <dbReference type="ARBA" id="ARBA00023136"/>
    </source>
</evidence>
<keyword evidence="3" id="KW-0328">Glycosyltransferase</keyword>
<dbReference type="Proteomes" id="UP000316759">
    <property type="component" value="Unassembled WGS sequence"/>
</dbReference>
<dbReference type="STRING" id="46835.A0A504YCZ6"/>
<name>A0A504YCZ6_FASGI</name>
<evidence type="ECO:0000313" key="11">
    <source>
        <dbReference type="Proteomes" id="UP000316759"/>
    </source>
</evidence>
<feature type="transmembrane region" description="Helical" evidence="9">
    <location>
        <begin position="175"/>
        <end position="192"/>
    </location>
</feature>
<keyword evidence="11" id="KW-1185">Reference proteome</keyword>
<evidence type="ECO:0000256" key="2">
    <source>
        <dbReference type="ARBA" id="ARBA00008744"/>
    </source>
</evidence>
<keyword evidence="7 9" id="KW-0472">Membrane</keyword>
<feature type="region of interest" description="Disordered" evidence="8">
    <location>
        <begin position="430"/>
        <end position="449"/>
    </location>
</feature>
<dbReference type="GO" id="GO:0005637">
    <property type="term" value="C:nuclear inner membrane"/>
    <property type="evidence" value="ECO:0007669"/>
    <property type="project" value="TreeGrafter"/>
</dbReference>
<dbReference type="GO" id="GO:0000030">
    <property type="term" value="F:mannosyltransferase activity"/>
    <property type="evidence" value="ECO:0007669"/>
    <property type="project" value="TreeGrafter"/>
</dbReference>
<feature type="transmembrane region" description="Helical" evidence="9">
    <location>
        <begin position="389"/>
        <end position="412"/>
    </location>
</feature>
<keyword evidence="6 9" id="KW-1133">Transmembrane helix</keyword>
<dbReference type="Pfam" id="PF10034">
    <property type="entry name" value="Dpy19"/>
    <property type="match status" value="1"/>
</dbReference>
<dbReference type="OrthoDB" id="6019623at2759"/>
<evidence type="ECO:0000256" key="6">
    <source>
        <dbReference type="ARBA" id="ARBA00022989"/>
    </source>
</evidence>
<reference evidence="10 11" key="1">
    <citation type="submission" date="2019-04" db="EMBL/GenBank/DDBJ databases">
        <title>Annotation for the trematode Fasciola gigantica.</title>
        <authorList>
            <person name="Choi Y.-J."/>
        </authorList>
    </citation>
    <scope>NUCLEOTIDE SEQUENCE [LARGE SCALE GENOMIC DNA]</scope>
    <source>
        <strain evidence="10">Uganda_cow_1</strain>
    </source>
</reference>
<feature type="transmembrane region" description="Helical" evidence="9">
    <location>
        <begin position="108"/>
        <end position="139"/>
    </location>
</feature>
<gene>
    <name evidence="10" type="ORF">FGIG_08893</name>
</gene>
<evidence type="ECO:0000256" key="9">
    <source>
        <dbReference type="SAM" id="Phobius"/>
    </source>
</evidence>
<comment type="subcellular location">
    <subcellularLocation>
        <location evidence="1">Membrane</location>
        <topology evidence="1">Multi-pass membrane protein</topology>
    </subcellularLocation>
</comment>
<dbReference type="PANTHER" id="PTHR31488:SF3">
    <property type="entry name" value="C-MANNOSYLTRANSFERASE DPY19L3"/>
    <property type="match status" value="1"/>
</dbReference>
<evidence type="ECO:0000256" key="5">
    <source>
        <dbReference type="ARBA" id="ARBA00022692"/>
    </source>
</evidence>
<evidence type="ECO:0000256" key="8">
    <source>
        <dbReference type="SAM" id="MobiDB-lite"/>
    </source>
</evidence>
<feature type="compositionally biased region" description="Low complexity" evidence="8">
    <location>
        <begin position="437"/>
        <end position="449"/>
    </location>
</feature>
<feature type="transmembrane region" description="Helical" evidence="9">
    <location>
        <begin position="151"/>
        <end position="169"/>
    </location>
</feature>
<feature type="transmembrane region" description="Helical" evidence="9">
    <location>
        <begin position="461"/>
        <end position="483"/>
    </location>
</feature>
<proteinExistence type="inferred from homology"/>
<accession>A0A504YCZ6</accession>
<dbReference type="InterPro" id="IPR018732">
    <property type="entry name" value="Dpy-19/Dpy-19-like"/>
</dbReference>
<dbReference type="AlphaFoldDB" id="A0A504YCZ6"/>
<feature type="transmembrane region" description="Helical" evidence="9">
    <location>
        <begin position="269"/>
        <end position="292"/>
    </location>
</feature>
<evidence type="ECO:0000256" key="4">
    <source>
        <dbReference type="ARBA" id="ARBA00022679"/>
    </source>
</evidence>
<feature type="transmembrane region" description="Helical" evidence="9">
    <location>
        <begin position="298"/>
        <end position="317"/>
    </location>
</feature>
<comment type="similarity">
    <text evidence="2">Belongs to the dpy-19 family.</text>
</comment>
<evidence type="ECO:0000256" key="3">
    <source>
        <dbReference type="ARBA" id="ARBA00022676"/>
    </source>
</evidence>
<feature type="transmembrane region" description="Helical" evidence="9">
    <location>
        <begin position="66"/>
        <end position="88"/>
    </location>
</feature>
<dbReference type="PANTHER" id="PTHR31488">
    <property type="entry name" value="DPY-19-LIKE 1, LIKE (H. SAPIENS)"/>
    <property type="match status" value="1"/>
</dbReference>
<protein>
    <submittedName>
        <fullName evidence="10">Dpy-19 protein 3</fullName>
    </submittedName>
</protein>
<comment type="caution">
    <text evidence="10">The sequence shown here is derived from an EMBL/GenBank/DDBJ whole genome shotgun (WGS) entry which is preliminary data.</text>
</comment>
<sequence length="692" mass="80195">MFSFQTFRVNNPIDYYVHNTILLQSLTPLSLCLLTWLLTNSLLSSMMFAVIFFLNHQEISRVQFALPLRENFALPFWWLRMVFVHSWYDLSWNLVFCVPLSHRQSSLILGLMLTTLSFCVVWQFSQFVLLIEAIILFGFHHFLLLRGEQCLIIASSGLVGLVGTCIVQAGNLFAFASPTSAVLSVLIAWIVLKQFYLTRMKQRSRETTSWGIMLLSKFIFQQRPSSLIQILFKCGVIGLFTGLTKFLVRNDDASHIVPFVRQKLNIWPAWNFHSALYLCSGAFQTMSLVTYWTKEIRGFSWLLPAYVFGLVGLIPPAKSCKLIITIRKYIRRCLKFLLRRKVFTPAESSQTSASRRMVMLKFWHLAMNILFGGLAWSTVRMKYLWTPHMLVVATYGIHMFFTLGSAPIAKFLSWSRRKIRSLFTRRNEIANPKQSRSDGSQAMSDSSSMTKRHWDPYEYQLSHNLPIALMVLFCFFVGVQVIGNLSQRFGQLREFHDPDTVDLMKWIQNHTHPKSVFAGSMQLMAAVKLCTGRPIANHPHYEHATLRERTRKIYQIYGRRPWLEVHQMLINHSVSYIIIENSICFARSTGCAEKDIVDLDNNQFPEVLMDKNATDRVHWSHPAYHLDNKKKTLLRNPPIVAVRFCALLVRLVTHQTPHHISLEQRRIGLYFTLSYYDSTFYVFKVNPIGPVE</sequence>
<feature type="transmembrane region" description="Helical" evidence="9">
    <location>
        <begin position="33"/>
        <end position="54"/>
    </location>
</feature>
<feature type="transmembrane region" description="Helical" evidence="9">
    <location>
        <begin position="358"/>
        <end position="377"/>
    </location>
</feature>
<evidence type="ECO:0000313" key="10">
    <source>
        <dbReference type="EMBL" id="TPP58129.1"/>
    </source>
</evidence>
<dbReference type="EMBL" id="SUNJ01012338">
    <property type="protein sequence ID" value="TPP58129.1"/>
    <property type="molecule type" value="Genomic_DNA"/>
</dbReference>
<keyword evidence="4" id="KW-0808">Transferase</keyword>
<keyword evidence="5 9" id="KW-0812">Transmembrane</keyword>
<organism evidence="10 11">
    <name type="scientific">Fasciola gigantica</name>
    <name type="common">Giant liver fluke</name>
    <dbReference type="NCBI Taxonomy" id="46835"/>
    <lineage>
        <taxon>Eukaryota</taxon>
        <taxon>Metazoa</taxon>
        <taxon>Spiralia</taxon>
        <taxon>Lophotrochozoa</taxon>
        <taxon>Platyhelminthes</taxon>
        <taxon>Trematoda</taxon>
        <taxon>Digenea</taxon>
        <taxon>Plagiorchiida</taxon>
        <taxon>Echinostomata</taxon>
        <taxon>Echinostomatoidea</taxon>
        <taxon>Fasciolidae</taxon>
        <taxon>Fasciola</taxon>
    </lineage>
</organism>